<keyword evidence="2 3" id="KW-0175">Coiled coil</keyword>
<dbReference type="SUPFAM" id="SSF64593">
    <property type="entry name" value="Intermediate filament protein, coiled coil region"/>
    <property type="match status" value="2"/>
</dbReference>
<proteinExistence type="predicted"/>
<keyword evidence="1" id="KW-0403">Intermediate filament</keyword>
<dbReference type="InterPro" id="IPR039008">
    <property type="entry name" value="IF_rod_dom"/>
</dbReference>
<comment type="caution">
    <text evidence="6">The sequence shown here is derived from an EMBL/GenBank/DDBJ whole genome shotgun (WGS) entry which is preliminary data.</text>
</comment>
<dbReference type="Gene3D" id="1.20.5.170">
    <property type="match status" value="1"/>
</dbReference>
<dbReference type="PANTHER" id="PTHR23239:SF90">
    <property type="entry name" value="KERATIN, TYPE I CYTOSKELETAL 40"/>
    <property type="match status" value="1"/>
</dbReference>
<evidence type="ECO:0000256" key="2">
    <source>
        <dbReference type="ARBA" id="ARBA00023054"/>
    </source>
</evidence>
<dbReference type="EMBL" id="JACAGB010000037">
    <property type="protein sequence ID" value="KAF6292150.1"/>
    <property type="molecule type" value="Genomic_DNA"/>
</dbReference>
<dbReference type="InterPro" id="IPR002957">
    <property type="entry name" value="Keratin_I"/>
</dbReference>
<evidence type="ECO:0000313" key="7">
    <source>
        <dbReference type="Proteomes" id="UP000558488"/>
    </source>
</evidence>
<dbReference type="GO" id="GO:0045109">
    <property type="term" value="P:intermediate filament organization"/>
    <property type="evidence" value="ECO:0007669"/>
    <property type="project" value="TreeGrafter"/>
</dbReference>
<accession>A0A7J7SUU8</accession>
<keyword evidence="7" id="KW-1185">Reference proteome</keyword>
<dbReference type="AlphaFoldDB" id="A0A7J7SUU8"/>
<keyword evidence="6" id="KW-0416">Keratin</keyword>
<feature type="compositionally biased region" description="Polar residues" evidence="4">
    <location>
        <begin position="1"/>
        <end position="14"/>
    </location>
</feature>
<gene>
    <name evidence="6" type="ORF">mPipKuh1_007369</name>
</gene>
<name>A0A7J7SUU8_PIPKU</name>
<sequence>MTSDNSPTSCSSESPAGVSDGATASTGPTETTCLPNTCATARCQTPSFLAKTCLPTTCFTPCYLAESCSLPCVVGNCAWCKEGVFNSNEKETMQFLNDRLASYLERVHALEEMNAELERRIQEQCDGDIPLVCPDYQCYFDTIEDLQRKEINVLRGQLGDRLTVELNSAPTIDLNKVLNEMRCQYETVLANNRRDVEKWFAVQTEELNQQQLNSAEQLQGCQIEILELKRTANALEIDLQAQQSLAESLECTVAEMETQYSTQLAQMQCLIDNVEEQLAEIRCDLERQNQEYQVLLDTKARLEGEISTYQGLLENEDSRLPCHPCSTTSASSSTGEPGPVYVLCSVENSCA</sequence>
<dbReference type="Pfam" id="PF00038">
    <property type="entry name" value="Filament"/>
    <property type="match status" value="2"/>
</dbReference>
<evidence type="ECO:0000256" key="4">
    <source>
        <dbReference type="SAM" id="MobiDB-lite"/>
    </source>
</evidence>
<dbReference type="GO" id="GO:0005882">
    <property type="term" value="C:intermediate filament"/>
    <property type="evidence" value="ECO:0007669"/>
    <property type="project" value="UniProtKB-KW"/>
</dbReference>
<reference evidence="6 7" key="1">
    <citation type="journal article" date="2020" name="Nature">
        <title>Six reference-quality genomes reveal evolution of bat adaptations.</title>
        <authorList>
            <person name="Jebb D."/>
            <person name="Huang Z."/>
            <person name="Pippel M."/>
            <person name="Hughes G.M."/>
            <person name="Lavrichenko K."/>
            <person name="Devanna P."/>
            <person name="Winkler S."/>
            <person name="Jermiin L.S."/>
            <person name="Skirmuntt E.C."/>
            <person name="Katzourakis A."/>
            <person name="Burkitt-Gray L."/>
            <person name="Ray D.A."/>
            <person name="Sullivan K.A.M."/>
            <person name="Roscito J.G."/>
            <person name="Kirilenko B.M."/>
            <person name="Davalos L.M."/>
            <person name="Corthals A.P."/>
            <person name="Power M.L."/>
            <person name="Jones G."/>
            <person name="Ransome R.D."/>
            <person name="Dechmann D.K.N."/>
            <person name="Locatelli A.G."/>
            <person name="Puechmaille S.J."/>
            <person name="Fedrigo O."/>
            <person name="Jarvis E.D."/>
            <person name="Hiller M."/>
            <person name="Vernes S.C."/>
            <person name="Myers E.W."/>
            <person name="Teeling E.C."/>
        </authorList>
    </citation>
    <scope>NUCLEOTIDE SEQUENCE [LARGE SCALE GENOMIC DNA]</scope>
    <source>
        <strain evidence="6">MPipKuh1</strain>
        <tissue evidence="6">Flight muscle</tissue>
    </source>
</reference>
<evidence type="ECO:0000256" key="1">
    <source>
        <dbReference type="ARBA" id="ARBA00022754"/>
    </source>
</evidence>
<dbReference type="PRINTS" id="PR01248">
    <property type="entry name" value="TYPE1KERATIN"/>
</dbReference>
<dbReference type="Gene3D" id="1.20.5.500">
    <property type="entry name" value="Single helix bin"/>
    <property type="match status" value="1"/>
</dbReference>
<dbReference type="FunFam" id="1.20.5.170:FF:000002">
    <property type="entry name" value="Type I keratin KA11"/>
    <property type="match status" value="1"/>
</dbReference>
<protein>
    <submittedName>
        <fullName evidence="6">Keratin 40</fullName>
    </submittedName>
</protein>
<feature type="domain" description="IF rod" evidence="5">
    <location>
        <begin position="89"/>
        <end position="320"/>
    </location>
</feature>
<dbReference type="SMART" id="SM01391">
    <property type="entry name" value="Filament"/>
    <property type="match status" value="1"/>
</dbReference>
<dbReference type="GO" id="GO:0030855">
    <property type="term" value="P:epithelial cell differentiation"/>
    <property type="evidence" value="ECO:0007669"/>
    <property type="project" value="TreeGrafter"/>
</dbReference>
<dbReference type="PROSITE" id="PS51842">
    <property type="entry name" value="IF_ROD_2"/>
    <property type="match status" value="1"/>
</dbReference>
<dbReference type="GO" id="GO:0005198">
    <property type="term" value="F:structural molecule activity"/>
    <property type="evidence" value="ECO:0007669"/>
    <property type="project" value="InterPro"/>
</dbReference>
<evidence type="ECO:0000256" key="3">
    <source>
        <dbReference type="SAM" id="Coils"/>
    </source>
</evidence>
<evidence type="ECO:0000259" key="5">
    <source>
        <dbReference type="PROSITE" id="PS51842"/>
    </source>
</evidence>
<dbReference type="FunFam" id="1.20.5.500:FF:000001">
    <property type="entry name" value="Type II keratin 23"/>
    <property type="match status" value="1"/>
</dbReference>
<organism evidence="6 7">
    <name type="scientific">Pipistrellus kuhlii</name>
    <name type="common">Kuhl's pipistrelle</name>
    <dbReference type="NCBI Taxonomy" id="59472"/>
    <lineage>
        <taxon>Eukaryota</taxon>
        <taxon>Metazoa</taxon>
        <taxon>Chordata</taxon>
        <taxon>Craniata</taxon>
        <taxon>Vertebrata</taxon>
        <taxon>Euteleostomi</taxon>
        <taxon>Mammalia</taxon>
        <taxon>Eutheria</taxon>
        <taxon>Laurasiatheria</taxon>
        <taxon>Chiroptera</taxon>
        <taxon>Yangochiroptera</taxon>
        <taxon>Vespertilionidae</taxon>
        <taxon>Pipistrellus</taxon>
    </lineage>
</organism>
<dbReference type="Proteomes" id="UP000558488">
    <property type="component" value="Unassembled WGS sequence"/>
</dbReference>
<feature type="coiled-coil region" evidence="3">
    <location>
        <begin position="86"/>
        <end position="127"/>
    </location>
</feature>
<evidence type="ECO:0000313" key="6">
    <source>
        <dbReference type="EMBL" id="KAF6292150.1"/>
    </source>
</evidence>
<feature type="coiled-coil region" evidence="3">
    <location>
        <begin position="218"/>
        <end position="305"/>
    </location>
</feature>
<feature type="region of interest" description="Disordered" evidence="4">
    <location>
        <begin position="1"/>
        <end position="24"/>
    </location>
</feature>
<dbReference type="PANTHER" id="PTHR23239">
    <property type="entry name" value="INTERMEDIATE FILAMENT"/>
    <property type="match status" value="1"/>
</dbReference>